<feature type="compositionally biased region" description="Low complexity" evidence="5">
    <location>
        <begin position="410"/>
        <end position="427"/>
    </location>
</feature>
<dbReference type="Proteomes" id="UP001642487">
    <property type="component" value="Chromosome 11"/>
</dbReference>
<evidence type="ECO:0000256" key="2">
    <source>
        <dbReference type="ARBA" id="ARBA00005991"/>
    </source>
</evidence>
<reference evidence="7 8" key="1">
    <citation type="submission" date="2024-03" db="EMBL/GenBank/DDBJ databases">
        <authorList>
            <person name="Gkanogiannis A."/>
            <person name="Becerra Lopez-Lavalle L."/>
        </authorList>
    </citation>
    <scope>NUCLEOTIDE SEQUENCE [LARGE SCALE GENOMIC DNA]</scope>
</reference>
<dbReference type="PANTHER" id="PTHR13112:SF5">
    <property type="entry name" value="REGULATOR OF NONSENSE TRANSCRIPTS UPF3"/>
    <property type="match status" value="1"/>
</dbReference>
<sequence>MKDPLERTKVVIRHLPPSLPHSDLFHHIHDRFAGRFNWSYYRPGKTSQKDQRYARAYIDFTKPEDVFEFAEFFDGHVFVNEKGAQYKAVVEYAPSQRVPRSSTKKDGREGTIYKDPDYLEFLKLIAKPAEHLPSAEIQLERKEAEQSGAAKETPIVTPLMEFVRQKRAVESGTQGSSVPRKVKRGGAASSRKPESNSMKRGMEKKKYILKDSVKNTNRRDKSNFILVPRREDQSATSSGIGVSDVGTADFGKKKILLLKGKERDISHVSDGMLQLQTATSSGNSPASASKHNQRREAGGSMIRSILLNNEGRHGQSSSVAQSHQKIQILNSDNGKRPPRPINARSGSNDMSSNEPNPSGSEGDGKRAPDSKFSKKELHGLGSVSEKQEKRIRNKDRPDRGVWAPRSRSDASASQLEESSVSQSSHLLSDSVEAYRGEMKEDFHGSRAGDVTTTMSGRNSSVENGSVRHAGRRGAGHVMKDDGSLNPNEGKPSKRGVAGGHEKQVWVQKSSSGLFVYHIDKDMYCFPLDHDDVYVIQQIMASRQDYGSSNFQGNYLHSEDLIHILRRHHVKWRYALEAVGNSNRFRELDCKICNCFVVYRWLQNTRFSG</sequence>
<keyword evidence="8" id="KW-1185">Reference proteome</keyword>
<evidence type="ECO:0000313" key="7">
    <source>
        <dbReference type="EMBL" id="CAK9314013.1"/>
    </source>
</evidence>
<dbReference type="PANTHER" id="PTHR13112">
    <property type="entry name" value="UPF3 REGULATOR OF NONSENSE TRANSCRIPTS-LIKE PROTEIN"/>
    <property type="match status" value="1"/>
</dbReference>
<keyword evidence="3" id="KW-0866">Nonsense-mediated mRNA decay</keyword>
<feature type="region of interest" description="Disordered" evidence="5">
    <location>
        <begin position="440"/>
        <end position="501"/>
    </location>
</feature>
<feature type="region of interest" description="Disordered" evidence="5">
    <location>
        <begin position="311"/>
        <end position="427"/>
    </location>
</feature>
<dbReference type="InterPro" id="IPR035979">
    <property type="entry name" value="RBD_domain_sf"/>
</dbReference>
<accession>A0ABP0Y0Q6</accession>
<feature type="region of interest" description="Disordered" evidence="5">
    <location>
        <begin position="277"/>
        <end position="297"/>
    </location>
</feature>
<proteinExistence type="inferred from homology"/>
<dbReference type="InterPro" id="IPR005120">
    <property type="entry name" value="UPF3_dom"/>
</dbReference>
<feature type="compositionally biased region" description="Polar residues" evidence="5">
    <location>
        <begin position="277"/>
        <end position="290"/>
    </location>
</feature>
<evidence type="ECO:0000256" key="1">
    <source>
        <dbReference type="ARBA" id="ARBA00004123"/>
    </source>
</evidence>
<comment type="similarity">
    <text evidence="2">Belongs to the RENT3 family.</text>
</comment>
<dbReference type="InterPro" id="IPR012677">
    <property type="entry name" value="Nucleotide-bd_a/b_plait_sf"/>
</dbReference>
<evidence type="ECO:0000313" key="8">
    <source>
        <dbReference type="Proteomes" id="UP001642487"/>
    </source>
</evidence>
<dbReference type="InterPro" id="IPR039722">
    <property type="entry name" value="Upf3"/>
</dbReference>
<feature type="compositionally biased region" description="Basic and acidic residues" evidence="5">
    <location>
        <begin position="362"/>
        <end position="378"/>
    </location>
</feature>
<organism evidence="7 8">
    <name type="scientific">Citrullus colocynthis</name>
    <name type="common">colocynth</name>
    <dbReference type="NCBI Taxonomy" id="252529"/>
    <lineage>
        <taxon>Eukaryota</taxon>
        <taxon>Viridiplantae</taxon>
        <taxon>Streptophyta</taxon>
        <taxon>Embryophyta</taxon>
        <taxon>Tracheophyta</taxon>
        <taxon>Spermatophyta</taxon>
        <taxon>Magnoliopsida</taxon>
        <taxon>eudicotyledons</taxon>
        <taxon>Gunneridae</taxon>
        <taxon>Pentapetalae</taxon>
        <taxon>rosids</taxon>
        <taxon>fabids</taxon>
        <taxon>Cucurbitales</taxon>
        <taxon>Cucurbitaceae</taxon>
        <taxon>Benincaseae</taxon>
        <taxon>Citrullus</taxon>
    </lineage>
</organism>
<gene>
    <name evidence="7" type="ORF">CITCOLO1_LOCUS5754</name>
</gene>
<name>A0ABP0Y0Q6_9ROSI</name>
<feature type="region of interest" description="Disordered" evidence="5">
    <location>
        <begin position="168"/>
        <end position="203"/>
    </location>
</feature>
<dbReference type="Gene3D" id="3.30.70.330">
    <property type="match status" value="1"/>
</dbReference>
<feature type="compositionally biased region" description="Polar residues" evidence="5">
    <location>
        <begin position="450"/>
        <end position="463"/>
    </location>
</feature>
<protein>
    <recommendedName>
        <fullName evidence="6">UPF3 domain-containing protein</fullName>
    </recommendedName>
</protein>
<feature type="compositionally biased region" description="Polar residues" evidence="5">
    <location>
        <begin position="344"/>
        <end position="359"/>
    </location>
</feature>
<dbReference type="EMBL" id="OZ021745">
    <property type="protein sequence ID" value="CAK9314013.1"/>
    <property type="molecule type" value="Genomic_DNA"/>
</dbReference>
<evidence type="ECO:0000259" key="6">
    <source>
        <dbReference type="Pfam" id="PF03467"/>
    </source>
</evidence>
<evidence type="ECO:0000256" key="4">
    <source>
        <dbReference type="ARBA" id="ARBA00023242"/>
    </source>
</evidence>
<feature type="domain" description="UPF3" evidence="6">
    <location>
        <begin position="6"/>
        <end position="168"/>
    </location>
</feature>
<dbReference type="Pfam" id="PF03467">
    <property type="entry name" value="Smg4_UPF3"/>
    <property type="match status" value="1"/>
</dbReference>
<keyword evidence="4" id="KW-0539">Nucleus</keyword>
<feature type="compositionally biased region" description="Polar residues" evidence="5">
    <location>
        <begin position="314"/>
        <end position="332"/>
    </location>
</feature>
<feature type="compositionally biased region" description="Basic and acidic residues" evidence="5">
    <location>
        <begin position="385"/>
        <end position="399"/>
    </location>
</feature>
<evidence type="ECO:0000256" key="5">
    <source>
        <dbReference type="SAM" id="MobiDB-lite"/>
    </source>
</evidence>
<comment type="subcellular location">
    <subcellularLocation>
        <location evidence="1">Nucleus</location>
    </subcellularLocation>
</comment>
<dbReference type="SUPFAM" id="SSF54928">
    <property type="entry name" value="RNA-binding domain, RBD"/>
    <property type="match status" value="1"/>
</dbReference>
<dbReference type="CDD" id="cd12455">
    <property type="entry name" value="RRM_like_Smg4_UPF3"/>
    <property type="match status" value="1"/>
</dbReference>
<evidence type="ECO:0000256" key="3">
    <source>
        <dbReference type="ARBA" id="ARBA00023161"/>
    </source>
</evidence>